<dbReference type="GO" id="GO:0016020">
    <property type="term" value="C:membrane"/>
    <property type="evidence" value="ECO:0007669"/>
    <property type="project" value="UniProtKB-SubCell"/>
</dbReference>
<feature type="transmembrane region" description="Helical" evidence="6">
    <location>
        <begin position="192"/>
        <end position="212"/>
    </location>
</feature>
<feature type="transmembrane region" description="Helical" evidence="6">
    <location>
        <begin position="62"/>
        <end position="83"/>
    </location>
</feature>
<keyword evidence="8" id="KW-1185">Reference proteome</keyword>
<feature type="transmembrane region" description="Helical" evidence="6">
    <location>
        <begin position="31"/>
        <end position="50"/>
    </location>
</feature>
<keyword evidence="4 6" id="KW-1133">Transmembrane helix</keyword>
<dbReference type="PANTHER" id="PTHR31216:SF11">
    <property type="entry name" value="SERPENTINE RECEPTOR CLASS BETA-16-RELATED"/>
    <property type="match status" value="1"/>
</dbReference>
<comment type="subcellular location">
    <subcellularLocation>
        <location evidence="1">Membrane</location>
        <topology evidence="1">Multi-pass membrane protein</topology>
    </subcellularLocation>
</comment>
<name>A0A2G5U8K2_9PELO</name>
<evidence type="ECO:0000256" key="3">
    <source>
        <dbReference type="ARBA" id="ARBA00022692"/>
    </source>
</evidence>
<keyword evidence="5 6" id="KW-0472">Membrane</keyword>
<comment type="similarity">
    <text evidence="2">Belongs to the nematode receptor-like protein srb family.</text>
</comment>
<reference evidence="8" key="1">
    <citation type="submission" date="2017-10" db="EMBL/GenBank/DDBJ databases">
        <title>Rapid genome shrinkage in a self-fertile nematode reveals novel sperm competition proteins.</title>
        <authorList>
            <person name="Yin D."/>
            <person name="Schwarz E.M."/>
            <person name="Thomas C.G."/>
            <person name="Felde R.L."/>
            <person name="Korf I.F."/>
            <person name="Cutter A.D."/>
            <person name="Schartner C.M."/>
            <person name="Ralston E.J."/>
            <person name="Meyer B.J."/>
            <person name="Haag E.S."/>
        </authorList>
    </citation>
    <scope>NUCLEOTIDE SEQUENCE [LARGE SCALE GENOMIC DNA]</scope>
    <source>
        <strain evidence="8">JU1422</strain>
    </source>
</reference>
<evidence type="ECO:0000313" key="7">
    <source>
        <dbReference type="EMBL" id="PIC35858.1"/>
    </source>
</evidence>
<dbReference type="GO" id="GO:0004930">
    <property type="term" value="F:G protein-coupled receptor activity"/>
    <property type="evidence" value="ECO:0007669"/>
    <property type="project" value="InterPro"/>
</dbReference>
<protein>
    <recommendedName>
        <fullName evidence="9">G-protein coupled receptors family 1 profile domain-containing protein</fullName>
    </recommendedName>
</protein>
<dbReference type="OrthoDB" id="5836746at2759"/>
<evidence type="ECO:0000256" key="2">
    <source>
        <dbReference type="ARBA" id="ARBA00006860"/>
    </source>
</evidence>
<dbReference type="Pfam" id="PF10292">
    <property type="entry name" value="7TM_GPCR_Srab"/>
    <property type="match status" value="1"/>
</dbReference>
<dbReference type="InterPro" id="IPR019408">
    <property type="entry name" value="7TM_GPCR_serpentine_rcpt_Srab"/>
</dbReference>
<gene>
    <name evidence="7" type="primary">Cni-srb-17</name>
    <name evidence="7" type="synonym">Cnig_chr_IV.g15076</name>
    <name evidence="7" type="ORF">B9Z55_015076</name>
</gene>
<evidence type="ECO:0000256" key="6">
    <source>
        <dbReference type="SAM" id="Phobius"/>
    </source>
</evidence>
<dbReference type="EMBL" id="PDUG01000004">
    <property type="protein sequence ID" value="PIC35858.1"/>
    <property type="molecule type" value="Genomic_DNA"/>
</dbReference>
<proteinExistence type="inferred from homology"/>
<feature type="transmembrane region" description="Helical" evidence="6">
    <location>
        <begin position="245"/>
        <end position="267"/>
    </location>
</feature>
<dbReference type="InterPro" id="IPR000344">
    <property type="entry name" value="7TM_GPCR_serpentine_rcpt_Sra"/>
</dbReference>
<dbReference type="InterPro" id="IPR002184">
    <property type="entry name" value="7TM_GPCR_serpentine_rcpt_Srb"/>
</dbReference>
<evidence type="ECO:0008006" key="9">
    <source>
        <dbReference type="Google" id="ProtNLM"/>
    </source>
</evidence>
<keyword evidence="3 6" id="KW-0812">Transmembrane</keyword>
<dbReference type="STRING" id="1611254.A0A2G5U8K2"/>
<dbReference type="PRINTS" id="PR00697">
    <property type="entry name" value="TMPROTEINSRA"/>
</dbReference>
<dbReference type="Proteomes" id="UP000230233">
    <property type="component" value="Chromosome IV"/>
</dbReference>
<dbReference type="AlphaFoldDB" id="A0A2G5U8K2"/>
<feature type="transmembrane region" description="Helical" evidence="6">
    <location>
        <begin position="149"/>
        <end position="168"/>
    </location>
</feature>
<evidence type="ECO:0000313" key="8">
    <source>
        <dbReference type="Proteomes" id="UP000230233"/>
    </source>
</evidence>
<accession>A0A2G5U8K2</accession>
<comment type="caution">
    <text evidence="7">The sequence shown here is derived from an EMBL/GenBank/DDBJ whole genome shotgun (WGS) entry which is preliminary data.</text>
</comment>
<feature type="transmembrane region" description="Helical" evidence="6">
    <location>
        <begin position="287"/>
        <end position="304"/>
    </location>
</feature>
<dbReference type="PANTHER" id="PTHR31216">
    <property type="entry name" value="SERPENTINE RECEPTOR CLASS BETA-1-RELATED-RELATED"/>
    <property type="match status" value="1"/>
</dbReference>
<evidence type="ECO:0000256" key="1">
    <source>
        <dbReference type="ARBA" id="ARBA00004141"/>
    </source>
</evidence>
<dbReference type="GO" id="GO:0007606">
    <property type="term" value="P:sensory perception of chemical stimulus"/>
    <property type="evidence" value="ECO:0007669"/>
    <property type="project" value="InterPro"/>
</dbReference>
<evidence type="ECO:0000256" key="4">
    <source>
        <dbReference type="ARBA" id="ARBA00022989"/>
    </source>
</evidence>
<organism evidence="7 8">
    <name type="scientific">Caenorhabditis nigoni</name>
    <dbReference type="NCBI Taxonomy" id="1611254"/>
    <lineage>
        <taxon>Eukaryota</taxon>
        <taxon>Metazoa</taxon>
        <taxon>Ecdysozoa</taxon>
        <taxon>Nematoda</taxon>
        <taxon>Chromadorea</taxon>
        <taxon>Rhabditida</taxon>
        <taxon>Rhabditina</taxon>
        <taxon>Rhabditomorpha</taxon>
        <taxon>Rhabditoidea</taxon>
        <taxon>Rhabditidae</taxon>
        <taxon>Peloderinae</taxon>
        <taxon>Caenorhabditis</taxon>
    </lineage>
</organism>
<sequence length="341" mass="39289">MYNYAVQLDDEFCTTMFSGAYHPAFQSVKGYHIVLSIISMLSISYFFVAYSNLLAFHFNIKILFFFQFFACFLQAAILGIAQAHHLVLSLISTHPCDVVLPPWLYTSLNLPLIFSMLCMEFSQILMVIERTLASCLVMCYEKSTKTIGIVLTVIAIIVPLITCLYMYYDDEFDYPQMSAMATSPDSKVKVNYIFITINVLNFLTLMHSIGLYRHNQRKIRVMRNQDHFILSTRYQMNENIISSKLLWWMSTAQLIIFLTYGCAMYSLRIFLEGPRSAVWQAVTELCYTPPLYCAIMPIICIVSAQNSMNDRNAKIQSLITLRSVGKKGWDNYQGLLQKQWA</sequence>
<feature type="transmembrane region" description="Helical" evidence="6">
    <location>
        <begin position="103"/>
        <end position="128"/>
    </location>
</feature>
<evidence type="ECO:0000256" key="5">
    <source>
        <dbReference type="ARBA" id="ARBA00023136"/>
    </source>
</evidence>